<feature type="transmembrane region" description="Helical" evidence="1">
    <location>
        <begin position="96"/>
        <end position="118"/>
    </location>
</feature>
<dbReference type="Proteomes" id="UP000429211">
    <property type="component" value="Unassembled WGS sequence"/>
</dbReference>
<accession>A0A7J5TGS2</accession>
<feature type="transmembrane region" description="Helical" evidence="1">
    <location>
        <begin position="322"/>
        <end position="342"/>
    </location>
</feature>
<dbReference type="GO" id="GO:0000270">
    <property type="term" value="P:peptidoglycan metabolic process"/>
    <property type="evidence" value="ECO:0007669"/>
    <property type="project" value="TreeGrafter"/>
</dbReference>
<evidence type="ECO:0000256" key="1">
    <source>
        <dbReference type="SAM" id="Phobius"/>
    </source>
</evidence>
<reference evidence="3 4" key="1">
    <citation type="journal article" date="2019" name="Nat. Med.">
        <title>A library of human gut bacterial isolates paired with longitudinal multiomics data enables mechanistic microbiome research.</title>
        <authorList>
            <person name="Poyet M."/>
            <person name="Groussin M."/>
            <person name="Gibbons S.M."/>
            <person name="Avila-Pacheco J."/>
            <person name="Jiang X."/>
            <person name="Kearney S.M."/>
            <person name="Perrotta A.R."/>
            <person name="Berdy B."/>
            <person name="Zhao S."/>
            <person name="Lieberman T.D."/>
            <person name="Swanson P.K."/>
            <person name="Smith M."/>
            <person name="Roesemann S."/>
            <person name="Alexander J.E."/>
            <person name="Rich S.A."/>
            <person name="Livny J."/>
            <person name="Vlamakis H."/>
            <person name="Clish C."/>
            <person name="Bullock K."/>
            <person name="Deik A."/>
            <person name="Scott J."/>
            <person name="Pierce K.A."/>
            <person name="Xavier R.J."/>
            <person name="Alm E.J."/>
        </authorList>
    </citation>
    <scope>NUCLEOTIDE SEQUENCE [LARGE SCALE GENOMIC DNA]</scope>
    <source>
        <strain evidence="3 4">BIOML-A2</strain>
    </source>
</reference>
<dbReference type="Gene3D" id="3.40.50.620">
    <property type="entry name" value="HUPs"/>
    <property type="match status" value="1"/>
</dbReference>
<dbReference type="CDD" id="cd06259">
    <property type="entry name" value="YdcF-like"/>
    <property type="match status" value="1"/>
</dbReference>
<gene>
    <name evidence="3" type="ORF">GBB04_08030</name>
</gene>
<comment type="caution">
    <text evidence="3">The sequence shown here is derived from an EMBL/GenBank/DDBJ whole genome shotgun (WGS) entry which is preliminary data.</text>
</comment>
<evidence type="ECO:0000259" key="2">
    <source>
        <dbReference type="Pfam" id="PF02698"/>
    </source>
</evidence>
<dbReference type="GO" id="GO:0043164">
    <property type="term" value="P:Gram-negative-bacterium-type cell wall biogenesis"/>
    <property type="evidence" value="ECO:0007669"/>
    <property type="project" value="TreeGrafter"/>
</dbReference>
<keyword evidence="1" id="KW-0472">Membrane</keyword>
<dbReference type="AlphaFoldDB" id="A0A7J5TGS2"/>
<feature type="transmembrane region" description="Helical" evidence="1">
    <location>
        <begin position="130"/>
        <end position="154"/>
    </location>
</feature>
<feature type="domain" description="DUF218" evidence="2">
    <location>
        <begin position="169"/>
        <end position="314"/>
    </location>
</feature>
<keyword evidence="1" id="KW-1133">Transmembrane helix</keyword>
<evidence type="ECO:0000313" key="4">
    <source>
        <dbReference type="Proteomes" id="UP000429211"/>
    </source>
</evidence>
<feature type="transmembrane region" description="Helical" evidence="1">
    <location>
        <begin position="35"/>
        <end position="57"/>
    </location>
</feature>
<name>A0A7J5TGS2_9BIFI</name>
<dbReference type="EMBL" id="WDPD01000008">
    <property type="protein sequence ID" value="KAB7460346.1"/>
    <property type="molecule type" value="Genomic_DNA"/>
</dbReference>
<dbReference type="Pfam" id="PF02698">
    <property type="entry name" value="DUF218"/>
    <property type="match status" value="1"/>
</dbReference>
<dbReference type="GeneID" id="31605718"/>
<organism evidence="3 4">
    <name type="scientific">Bifidobacterium dentium</name>
    <dbReference type="NCBI Taxonomy" id="1689"/>
    <lineage>
        <taxon>Bacteria</taxon>
        <taxon>Bacillati</taxon>
        <taxon>Actinomycetota</taxon>
        <taxon>Actinomycetes</taxon>
        <taxon>Bifidobacteriales</taxon>
        <taxon>Bifidobacteriaceae</taxon>
        <taxon>Bifidobacterium</taxon>
    </lineage>
</organism>
<proteinExistence type="predicted"/>
<feature type="transmembrane region" description="Helical" evidence="1">
    <location>
        <begin position="6"/>
        <end position="23"/>
    </location>
</feature>
<dbReference type="InterPro" id="IPR051599">
    <property type="entry name" value="Cell_Envelope_Assoc"/>
</dbReference>
<dbReference type="GO" id="GO:0005886">
    <property type="term" value="C:plasma membrane"/>
    <property type="evidence" value="ECO:0007669"/>
    <property type="project" value="TreeGrafter"/>
</dbReference>
<evidence type="ECO:0000313" key="3">
    <source>
        <dbReference type="EMBL" id="KAB7460346.1"/>
    </source>
</evidence>
<dbReference type="PANTHER" id="PTHR30336:SF4">
    <property type="entry name" value="ENVELOPE BIOGENESIS FACTOR ELYC"/>
    <property type="match status" value="1"/>
</dbReference>
<dbReference type="RefSeq" id="WP_003837272.1">
    <property type="nucleotide sequence ID" value="NZ_CP162925.1"/>
</dbReference>
<dbReference type="InterPro" id="IPR003848">
    <property type="entry name" value="DUF218"/>
</dbReference>
<dbReference type="PANTHER" id="PTHR30336">
    <property type="entry name" value="INNER MEMBRANE PROTEIN, PROBABLE PERMEASE"/>
    <property type="match status" value="1"/>
</dbReference>
<protein>
    <submittedName>
        <fullName evidence="3">YdcF family protein</fullName>
    </submittedName>
</protein>
<feature type="transmembrane region" description="Helical" evidence="1">
    <location>
        <begin position="63"/>
        <end position="84"/>
    </location>
</feature>
<dbReference type="InterPro" id="IPR014729">
    <property type="entry name" value="Rossmann-like_a/b/a_fold"/>
</dbReference>
<keyword evidence="1" id="KW-0812">Transmembrane</keyword>
<sequence length="348" mass="38072">MTMLSLGYCILGVMLCIATFFLAKKHPNRISNGFILELAVILLLESLLGLMAAHMGASPWLMGVAYVLAYIRPVLFVILGFALLVNGIIGVRREGFSLTSALPFAWGIMLLFSGYWFLWGPGQGMSGSEFYVRVMTFVSMMVNYIPIALFGVWFSNDICYKSGKAPETEYIIVLGCSILDDGTVTPLLRGRLDAAIAAWEQGGRRATIITSGGQGHDEVISESRAMANYLLSQGVPESSILLEDKSSTTEENLKFSHAIMDARGGAAHCTIATSSYHCLRAAMFARRLGINASCVGGHTAAFFYPAAFFREYIALIMRNRPAVIIFFGLVVVRFALMLMDIVPEGVFF</sequence>